<dbReference type="OrthoDB" id="9805884at2"/>
<dbReference type="GO" id="GO:0055085">
    <property type="term" value="P:transmembrane transport"/>
    <property type="evidence" value="ECO:0007669"/>
    <property type="project" value="InterPro"/>
</dbReference>
<feature type="domain" description="ABC transmembrane type-1" evidence="9">
    <location>
        <begin position="85"/>
        <end position="274"/>
    </location>
</feature>
<name>A0A085G269_EWIA3</name>
<dbReference type="InterPro" id="IPR035906">
    <property type="entry name" value="MetI-like_sf"/>
</dbReference>
<dbReference type="CDD" id="cd06261">
    <property type="entry name" value="TM_PBP2"/>
    <property type="match status" value="1"/>
</dbReference>
<dbReference type="AlphaFoldDB" id="A0A085G269"/>
<dbReference type="InterPro" id="IPR000515">
    <property type="entry name" value="MetI-like"/>
</dbReference>
<proteinExistence type="inferred from homology"/>
<dbReference type="STRING" id="910964.GEAM_4151"/>
<comment type="caution">
    <text evidence="10">The sequence shown here is derived from an EMBL/GenBank/DDBJ whole genome shotgun (WGS) entry which is preliminary data.</text>
</comment>
<dbReference type="eggNOG" id="COG1173">
    <property type="taxonomic scope" value="Bacteria"/>
</dbReference>
<evidence type="ECO:0000259" key="9">
    <source>
        <dbReference type="PROSITE" id="PS50928"/>
    </source>
</evidence>
<dbReference type="PANTHER" id="PTHR43386:SF25">
    <property type="entry name" value="PEPTIDE ABC TRANSPORTER PERMEASE PROTEIN"/>
    <property type="match status" value="1"/>
</dbReference>
<evidence type="ECO:0000256" key="6">
    <source>
        <dbReference type="ARBA" id="ARBA00022989"/>
    </source>
</evidence>
<evidence type="ECO:0000256" key="8">
    <source>
        <dbReference type="RuleBase" id="RU363032"/>
    </source>
</evidence>
<dbReference type="InterPro" id="IPR050366">
    <property type="entry name" value="BP-dependent_transpt_permease"/>
</dbReference>
<keyword evidence="7 8" id="KW-0472">Membrane</keyword>
<dbReference type="SUPFAM" id="SSF161098">
    <property type="entry name" value="MetI-like"/>
    <property type="match status" value="1"/>
</dbReference>
<evidence type="ECO:0000256" key="3">
    <source>
        <dbReference type="ARBA" id="ARBA00022475"/>
    </source>
</evidence>
<evidence type="ECO:0000256" key="4">
    <source>
        <dbReference type="ARBA" id="ARBA00022519"/>
    </source>
</evidence>
<comment type="subcellular location">
    <subcellularLocation>
        <location evidence="1">Cell inner membrane</location>
        <topology evidence="1">Multi-pass membrane protein</topology>
    </subcellularLocation>
    <subcellularLocation>
        <location evidence="8">Cell membrane</location>
        <topology evidence="8">Multi-pass membrane protein</topology>
    </subcellularLocation>
</comment>
<sequence>MISPLSVLRRKPRRRLYGDGILGGLLLALIILAALLSPWLPLPDPLTNSLADTFLPPGSHTASGMHWLGTDQLGRDMLSRILAGSRLSLFIVLMSASIAAVVGSLLGMLAGYVGGWLDATIMRLMDIQLAVPFILLILLVMALFGASLSNIIVIMGVTSWAIYARVARAKTLEIRELEYIEAVRAMGFSTPRILLRHLLPNLATPLIVLLTLDIPRLIVLEASIGFLGVGIQPPTPTLGNLIGEGRSYMLLAQWLVLYPGLFIVALVVGCNLLGDSLLRRTQIRLD</sequence>
<feature type="transmembrane region" description="Helical" evidence="8">
    <location>
        <begin position="87"/>
        <end position="112"/>
    </location>
</feature>
<evidence type="ECO:0000256" key="2">
    <source>
        <dbReference type="ARBA" id="ARBA00022448"/>
    </source>
</evidence>
<organism evidence="10 11">
    <name type="scientific">Ewingella americana (strain ATCC 33852 / DSM 4580 / CCUG 14506 / JCM 5911 / LMG 7869 / NCTC 12157 / CDC 1468-78)</name>
    <dbReference type="NCBI Taxonomy" id="910964"/>
    <lineage>
        <taxon>Bacteria</taxon>
        <taxon>Pseudomonadati</taxon>
        <taxon>Pseudomonadota</taxon>
        <taxon>Gammaproteobacteria</taxon>
        <taxon>Enterobacterales</taxon>
        <taxon>Yersiniaceae</taxon>
        <taxon>Ewingella</taxon>
    </lineage>
</organism>
<protein>
    <submittedName>
        <fullName evidence="10">Permease component of an ABC superfamily dipeptide transporter</fullName>
    </submittedName>
</protein>
<reference evidence="10 11" key="1">
    <citation type="submission" date="2014-05" db="EMBL/GenBank/DDBJ databases">
        <title>ATOL: Assembling a taxonomically balanced genome-scale reconstruction of the evolutionary history of the Enterobacteriaceae.</title>
        <authorList>
            <person name="Plunkett G.III."/>
            <person name="Neeno-Eckwall E.C."/>
            <person name="Glasner J.D."/>
            <person name="Perna N.T."/>
        </authorList>
    </citation>
    <scope>NUCLEOTIDE SEQUENCE [LARGE SCALE GENOMIC DNA]</scope>
    <source>
        <strain evidence="10 11">ATCC 33852</strain>
    </source>
</reference>
<keyword evidence="4" id="KW-0997">Cell inner membrane</keyword>
<dbReference type="PANTHER" id="PTHR43386">
    <property type="entry name" value="OLIGOPEPTIDE TRANSPORT SYSTEM PERMEASE PROTEIN APPC"/>
    <property type="match status" value="1"/>
</dbReference>
<keyword evidence="6 8" id="KW-1133">Transmembrane helix</keyword>
<dbReference type="EMBL" id="JMPJ01000073">
    <property type="protein sequence ID" value="KFC77814.1"/>
    <property type="molecule type" value="Genomic_DNA"/>
</dbReference>
<feature type="transmembrane region" description="Helical" evidence="8">
    <location>
        <begin position="251"/>
        <end position="274"/>
    </location>
</feature>
<dbReference type="GeneID" id="78382498"/>
<keyword evidence="3" id="KW-1003">Cell membrane</keyword>
<dbReference type="GO" id="GO:0005886">
    <property type="term" value="C:plasma membrane"/>
    <property type="evidence" value="ECO:0007669"/>
    <property type="project" value="UniProtKB-SubCell"/>
</dbReference>
<feature type="transmembrane region" description="Helical" evidence="8">
    <location>
        <begin position="206"/>
        <end position="231"/>
    </location>
</feature>
<evidence type="ECO:0000256" key="5">
    <source>
        <dbReference type="ARBA" id="ARBA00022692"/>
    </source>
</evidence>
<keyword evidence="2 8" id="KW-0813">Transport</keyword>
<evidence type="ECO:0000313" key="11">
    <source>
        <dbReference type="Proteomes" id="UP000028640"/>
    </source>
</evidence>
<dbReference type="Gene3D" id="1.10.3720.10">
    <property type="entry name" value="MetI-like"/>
    <property type="match status" value="1"/>
</dbReference>
<accession>A0A085G269</accession>
<comment type="similarity">
    <text evidence="8">Belongs to the binding-protein-dependent transport system permease family.</text>
</comment>
<feature type="transmembrane region" description="Helical" evidence="8">
    <location>
        <begin position="21"/>
        <end position="40"/>
    </location>
</feature>
<dbReference type="RefSeq" id="WP_034795556.1">
    <property type="nucleotide sequence ID" value="NZ_JMPJ01000073.1"/>
</dbReference>
<dbReference type="Pfam" id="PF00528">
    <property type="entry name" value="BPD_transp_1"/>
    <property type="match status" value="1"/>
</dbReference>
<keyword evidence="11" id="KW-1185">Reference proteome</keyword>
<dbReference type="Proteomes" id="UP000028640">
    <property type="component" value="Unassembled WGS sequence"/>
</dbReference>
<evidence type="ECO:0000256" key="7">
    <source>
        <dbReference type="ARBA" id="ARBA00023136"/>
    </source>
</evidence>
<feature type="transmembrane region" description="Helical" evidence="8">
    <location>
        <begin position="124"/>
        <end position="144"/>
    </location>
</feature>
<gene>
    <name evidence="10" type="ORF">GEAM_4151</name>
</gene>
<keyword evidence="5 8" id="KW-0812">Transmembrane</keyword>
<evidence type="ECO:0000313" key="10">
    <source>
        <dbReference type="EMBL" id="KFC77814.1"/>
    </source>
</evidence>
<evidence type="ECO:0000256" key="1">
    <source>
        <dbReference type="ARBA" id="ARBA00004429"/>
    </source>
</evidence>
<dbReference type="PROSITE" id="PS50928">
    <property type="entry name" value="ABC_TM1"/>
    <property type="match status" value="1"/>
</dbReference>